<evidence type="ECO:0000313" key="2">
    <source>
        <dbReference type="Proteomes" id="UP000004226"/>
    </source>
</evidence>
<keyword evidence="2" id="KW-1185">Reference proteome</keyword>
<dbReference type="AlphaFoldDB" id="D0GMZ6"/>
<dbReference type="Proteomes" id="UP000004226">
    <property type="component" value="Unassembled WGS sequence"/>
</dbReference>
<comment type="caution">
    <text evidence="1">The sequence shown here is derived from an EMBL/GenBank/DDBJ whole genome shotgun (WGS) entry which is preliminary data.</text>
</comment>
<reference evidence="1 2" key="1">
    <citation type="submission" date="2009-10" db="EMBL/GenBank/DDBJ databases">
        <authorList>
            <person name="Harkins D.M."/>
            <person name="Madupu R."/>
            <person name="Durkin A.S."/>
            <person name="Torralba M."/>
            <person name="Methe B."/>
            <person name="Sutton G.G."/>
            <person name="Strausberg R.L."/>
            <person name="Nelson K.E."/>
        </authorList>
    </citation>
    <scope>NUCLEOTIDE SEQUENCE [LARGE SCALE GENOMIC DNA]</scope>
    <source>
        <strain evidence="1 2">F0264</strain>
    </source>
</reference>
<accession>D0GMZ6</accession>
<protein>
    <submittedName>
        <fullName evidence="1">Uncharacterized protein</fullName>
    </submittedName>
</protein>
<proteinExistence type="predicted"/>
<name>D0GMZ6_9FUSO</name>
<evidence type="ECO:0000313" key="1">
    <source>
        <dbReference type="EMBL" id="EEY34534.1"/>
    </source>
</evidence>
<dbReference type="EMBL" id="ADAD01000153">
    <property type="protein sequence ID" value="EEY34534.1"/>
    <property type="molecule type" value="Genomic_DNA"/>
</dbReference>
<organism evidence="1 2">
    <name type="scientific">Pseudoleptotrichia goodfellowii F0264</name>
    <dbReference type="NCBI Taxonomy" id="596323"/>
    <lineage>
        <taxon>Bacteria</taxon>
        <taxon>Fusobacteriati</taxon>
        <taxon>Fusobacteriota</taxon>
        <taxon>Fusobacteriia</taxon>
        <taxon>Fusobacteriales</taxon>
        <taxon>Leptotrichiaceae</taxon>
        <taxon>Pseudoleptotrichia</taxon>
    </lineage>
</organism>
<gene>
    <name evidence="1" type="ORF">HMPREF0554_0271</name>
</gene>
<sequence length="160" mass="19179">MEKENVLEIEFLPVWDKWAWKISKNKIKNNHLKDLDINTEIWVDPMLKATVDLFKDDSFLIDTDSLINDEIKKRLENIVEKINEKYGTPKRWRAEKGGQYFYIDTFGEISSDTEYDLSEDSESYEFGNYFRTIAEAEKYRDRIKEILLNRETEEECNSEK</sequence>
<dbReference type="RefSeq" id="WP_006807836.1">
    <property type="nucleotide sequence ID" value="NZ_ADAD01000153.1"/>
</dbReference>